<dbReference type="Gene3D" id="4.10.320.10">
    <property type="entry name" value="E3-binding domain"/>
    <property type="match status" value="1"/>
</dbReference>
<proteinExistence type="inferred from homology"/>
<keyword evidence="5 7" id="KW-0450">Lipoyl</keyword>
<dbReference type="Proteomes" id="UP000238042">
    <property type="component" value="Unassembled WGS sequence"/>
</dbReference>
<evidence type="ECO:0000256" key="7">
    <source>
        <dbReference type="RuleBase" id="RU003423"/>
    </source>
</evidence>
<dbReference type="CDD" id="cd06849">
    <property type="entry name" value="lipoyl_domain"/>
    <property type="match status" value="1"/>
</dbReference>
<name>A0A2S8AAI9_9FLAO</name>
<dbReference type="PROSITE" id="PS50968">
    <property type="entry name" value="BIOTINYL_LIPOYL"/>
    <property type="match status" value="1"/>
</dbReference>
<dbReference type="FunFam" id="3.30.559.10:FF:000007">
    <property type="entry name" value="Dihydrolipoamide acetyltransferase component of pyruvate dehydrogenase complex"/>
    <property type="match status" value="1"/>
</dbReference>
<sequence>MIEYELKLPPMGEGVMEATVTGWAKNEGDFVQEDDVIIEIATDKVDSDVPSPVSGKIIKKLKNINDICKIGEPFAILEIEGKADNNLNENKEEVIISNHSSESLEKEIITEIEKPLLHNTSLEKDIHFSKDRFYSPLVKAICIKENISQEELSAIKGTGINNRITKDDMFLYLKNRKNDNLNHTSATKNIVSDVSSVSNNHSYETEEVIEMDRMRKLIAEHMIASKQISPHVTSFIEADVTNIVQWRNKIKDAFFKKEGEKITFTPLFIQAIVKAIKDYPMINISVEGNNIIKKKNINIGVATALVNGNLIVPVIKNADQLSLTGLTKATNDLAKRARNNNLKPEEIKGGTYTITNLGSFGNIAGTPIINQPEVAILAIGAIVKKPAVIETPQGDLLGIRHKMILSHTYDHRVVDGALGGMFVKRVCEYLENFDINTLI</sequence>
<evidence type="ECO:0000256" key="4">
    <source>
        <dbReference type="ARBA" id="ARBA00022679"/>
    </source>
</evidence>
<dbReference type="GO" id="GO:0016407">
    <property type="term" value="F:acetyltransferase activity"/>
    <property type="evidence" value="ECO:0007669"/>
    <property type="project" value="TreeGrafter"/>
</dbReference>
<dbReference type="AlphaFoldDB" id="A0A2S8AAI9"/>
<comment type="similarity">
    <text evidence="2 7">Belongs to the 2-oxoacid dehydrogenase family.</text>
</comment>
<dbReference type="InterPro" id="IPR003016">
    <property type="entry name" value="2-oxoA_DH_lipoyl-BS"/>
</dbReference>
<dbReference type="GO" id="GO:0031405">
    <property type="term" value="F:lipoic acid binding"/>
    <property type="evidence" value="ECO:0007669"/>
    <property type="project" value="TreeGrafter"/>
</dbReference>
<keyword evidence="6 7" id="KW-0012">Acyltransferase</keyword>
<dbReference type="Gene3D" id="3.30.559.10">
    <property type="entry name" value="Chloramphenicol acetyltransferase-like domain"/>
    <property type="match status" value="1"/>
</dbReference>
<dbReference type="SUPFAM" id="SSF52777">
    <property type="entry name" value="CoA-dependent acyltransferases"/>
    <property type="match status" value="1"/>
</dbReference>
<keyword evidence="11" id="KW-1185">Reference proteome</keyword>
<evidence type="ECO:0000256" key="5">
    <source>
        <dbReference type="ARBA" id="ARBA00022823"/>
    </source>
</evidence>
<dbReference type="InterPro" id="IPR011053">
    <property type="entry name" value="Single_hybrid_motif"/>
</dbReference>
<reference evidence="10 11" key="1">
    <citation type="submission" date="2018-02" db="EMBL/GenBank/DDBJ databases">
        <title>Genome sequences of Apibacter spp., gut symbionts of Asian honey bees.</title>
        <authorList>
            <person name="Kwong W.K."/>
            <person name="Steele M.I."/>
            <person name="Moran N.A."/>
        </authorList>
    </citation>
    <scope>NUCLEOTIDE SEQUENCE [LARGE SCALE GENOMIC DNA]</scope>
    <source>
        <strain evidence="11">wkB301</strain>
    </source>
</reference>
<dbReference type="GO" id="GO:0005737">
    <property type="term" value="C:cytoplasm"/>
    <property type="evidence" value="ECO:0007669"/>
    <property type="project" value="TreeGrafter"/>
</dbReference>
<evidence type="ECO:0000259" key="8">
    <source>
        <dbReference type="PROSITE" id="PS50968"/>
    </source>
</evidence>
<comment type="caution">
    <text evidence="10">The sequence shown here is derived from an EMBL/GenBank/DDBJ whole genome shotgun (WGS) entry which is preliminary data.</text>
</comment>
<dbReference type="InterPro" id="IPR036625">
    <property type="entry name" value="E3-bd_dom_sf"/>
</dbReference>
<evidence type="ECO:0000313" key="11">
    <source>
        <dbReference type="Proteomes" id="UP000238042"/>
    </source>
</evidence>
<dbReference type="RefSeq" id="WP_105246987.1">
    <property type="nucleotide sequence ID" value="NZ_PSZM01000040.1"/>
</dbReference>
<organism evidence="10 11">
    <name type="scientific">Apibacter adventoris</name>
    <dbReference type="NCBI Taxonomy" id="1679466"/>
    <lineage>
        <taxon>Bacteria</taxon>
        <taxon>Pseudomonadati</taxon>
        <taxon>Bacteroidota</taxon>
        <taxon>Flavobacteriia</taxon>
        <taxon>Flavobacteriales</taxon>
        <taxon>Weeksellaceae</taxon>
        <taxon>Apibacter</taxon>
    </lineage>
</organism>
<evidence type="ECO:0000256" key="3">
    <source>
        <dbReference type="ARBA" id="ARBA00011484"/>
    </source>
</evidence>
<dbReference type="Pfam" id="PF00198">
    <property type="entry name" value="2-oxoacid_dh"/>
    <property type="match status" value="1"/>
</dbReference>
<dbReference type="Pfam" id="PF00364">
    <property type="entry name" value="Biotin_lipoyl"/>
    <property type="match status" value="1"/>
</dbReference>
<evidence type="ECO:0000256" key="1">
    <source>
        <dbReference type="ARBA" id="ARBA00001938"/>
    </source>
</evidence>
<dbReference type="Gene3D" id="2.40.50.100">
    <property type="match status" value="1"/>
</dbReference>
<protein>
    <recommendedName>
        <fullName evidence="7">Dihydrolipoamide acetyltransferase component of pyruvate dehydrogenase complex</fullName>
        <ecNumber evidence="7">2.3.1.-</ecNumber>
    </recommendedName>
</protein>
<dbReference type="InterPro" id="IPR023213">
    <property type="entry name" value="CAT-like_dom_sf"/>
</dbReference>
<evidence type="ECO:0000259" key="9">
    <source>
        <dbReference type="PROSITE" id="PS51826"/>
    </source>
</evidence>
<feature type="domain" description="Peripheral subunit-binding (PSBD)" evidence="9">
    <location>
        <begin position="133"/>
        <end position="173"/>
    </location>
</feature>
<dbReference type="PROSITE" id="PS00189">
    <property type="entry name" value="LIPOYL"/>
    <property type="match status" value="1"/>
</dbReference>
<gene>
    <name evidence="10" type="ORF">C4S77_07245</name>
</gene>
<comment type="subunit">
    <text evidence="3">Forms a 24-polypeptide structural core with octahedral symmetry.</text>
</comment>
<dbReference type="SUPFAM" id="SSF51230">
    <property type="entry name" value="Single hybrid motif"/>
    <property type="match status" value="1"/>
</dbReference>
<dbReference type="InterPro" id="IPR004167">
    <property type="entry name" value="PSBD"/>
</dbReference>
<dbReference type="PANTHER" id="PTHR43178:SF5">
    <property type="entry name" value="LIPOAMIDE ACYLTRANSFERASE COMPONENT OF BRANCHED-CHAIN ALPHA-KETO ACID DEHYDROGENASE COMPLEX, MITOCHONDRIAL"/>
    <property type="match status" value="1"/>
</dbReference>
<accession>A0A2S8AAI9</accession>
<evidence type="ECO:0000256" key="2">
    <source>
        <dbReference type="ARBA" id="ARBA00007317"/>
    </source>
</evidence>
<dbReference type="InterPro" id="IPR050743">
    <property type="entry name" value="2-oxoacid_DH_E2_comp"/>
</dbReference>
<comment type="cofactor">
    <cofactor evidence="1 7">
        <name>(R)-lipoate</name>
        <dbReference type="ChEBI" id="CHEBI:83088"/>
    </cofactor>
</comment>
<dbReference type="SUPFAM" id="SSF47005">
    <property type="entry name" value="Peripheral subunit-binding domain of 2-oxo acid dehydrogenase complex"/>
    <property type="match status" value="1"/>
</dbReference>
<dbReference type="OrthoDB" id="9805770at2"/>
<dbReference type="InterPro" id="IPR000089">
    <property type="entry name" value="Biotin_lipoyl"/>
</dbReference>
<keyword evidence="4 7" id="KW-0808">Transferase</keyword>
<dbReference type="Pfam" id="PF02817">
    <property type="entry name" value="E3_binding"/>
    <property type="match status" value="1"/>
</dbReference>
<dbReference type="InterPro" id="IPR001078">
    <property type="entry name" value="2-oxoacid_DH_actylTfrase"/>
</dbReference>
<dbReference type="EMBL" id="PSZM01000040">
    <property type="protein sequence ID" value="PQL91599.1"/>
    <property type="molecule type" value="Genomic_DNA"/>
</dbReference>
<evidence type="ECO:0000256" key="6">
    <source>
        <dbReference type="ARBA" id="ARBA00023315"/>
    </source>
</evidence>
<evidence type="ECO:0000313" key="10">
    <source>
        <dbReference type="EMBL" id="PQL91599.1"/>
    </source>
</evidence>
<dbReference type="EC" id="2.3.1.-" evidence="7"/>
<dbReference type="PROSITE" id="PS51826">
    <property type="entry name" value="PSBD"/>
    <property type="match status" value="1"/>
</dbReference>
<feature type="domain" description="Lipoyl-binding" evidence="8">
    <location>
        <begin position="3"/>
        <end position="78"/>
    </location>
</feature>
<dbReference type="PANTHER" id="PTHR43178">
    <property type="entry name" value="DIHYDROLIPOAMIDE ACETYLTRANSFERASE COMPONENT OF PYRUVATE DEHYDROGENASE COMPLEX"/>
    <property type="match status" value="1"/>
</dbReference>